<dbReference type="GO" id="GO:0046488">
    <property type="term" value="P:phosphatidylinositol metabolic process"/>
    <property type="evidence" value="ECO:0007669"/>
    <property type="project" value="UniProtKB-UniRule"/>
</dbReference>
<dbReference type="GO" id="GO:0016301">
    <property type="term" value="F:kinase activity"/>
    <property type="evidence" value="ECO:0007669"/>
    <property type="project" value="UniProtKB-UniRule"/>
</dbReference>
<sequence length="154" mass="17678">ERRSQINLDDLPDEGAPDDPTLAFLQGERNREREDRMAVVALNRSKSINRQRLVAHSTAMESIQAESEPIDEDEGVPPGGIPARNAKGERLLLFIGIIDILQSYRLKKKLEHTWKSMIHDGDTVSVHRPSFYASRFLRFMAETVFKKIPSRKYF</sequence>
<dbReference type="PROSITE" id="PS51455">
    <property type="entry name" value="PIPK"/>
    <property type="match status" value="1"/>
</dbReference>
<dbReference type="SMART" id="SM00330">
    <property type="entry name" value="PIPKc"/>
    <property type="match status" value="1"/>
</dbReference>
<dbReference type="Proteomes" id="UP001516400">
    <property type="component" value="Unassembled WGS sequence"/>
</dbReference>
<comment type="caution">
    <text evidence="4">The sequence shown here is derived from an EMBL/GenBank/DDBJ whole genome shotgun (WGS) entry which is preliminary data.</text>
</comment>
<dbReference type="InterPro" id="IPR027483">
    <property type="entry name" value="PInositol-4-P-4/5-kinase_C_sf"/>
</dbReference>
<keyword evidence="1" id="KW-0808">Transferase</keyword>
<reference evidence="4 5" key="1">
    <citation type="journal article" date="2021" name="BMC Biol.">
        <title>Horizontally acquired antibacterial genes associated with adaptive radiation of ladybird beetles.</title>
        <authorList>
            <person name="Li H.S."/>
            <person name="Tang X.F."/>
            <person name="Huang Y.H."/>
            <person name="Xu Z.Y."/>
            <person name="Chen M.L."/>
            <person name="Du X.Y."/>
            <person name="Qiu B.Y."/>
            <person name="Chen P.T."/>
            <person name="Zhang W."/>
            <person name="Slipinski A."/>
            <person name="Escalona H.E."/>
            <person name="Waterhouse R.M."/>
            <person name="Zwick A."/>
            <person name="Pang H."/>
        </authorList>
    </citation>
    <scope>NUCLEOTIDE SEQUENCE [LARGE SCALE GENOMIC DNA]</scope>
    <source>
        <strain evidence="4">SYSU2018</strain>
    </source>
</reference>
<evidence type="ECO:0000313" key="4">
    <source>
        <dbReference type="EMBL" id="KAL3287641.1"/>
    </source>
</evidence>
<organism evidence="4 5">
    <name type="scientific">Cryptolaemus montrouzieri</name>
    <dbReference type="NCBI Taxonomy" id="559131"/>
    <lineage>
        <taxon>Eukaryota</taxon>
        <taxon>Metazoa</taxon>
        <taxon>Ecdysozoa</taxon>
        <taxon>Arthropoda</taxon>
        <taxon>Hexapoda</taxon>
        <taxon>Insecta</taxon>
        <taxon>Pterygota</taxon>
        <taxon>Neoptera</taxon>
        <taxon>Endopterygota</taxon>
        <taxon>Coleoptera</taxon>
        <taxon>Polyphaga</taxon>
        <taxon>Cucujiformia</taxon>
        <taxon>Coccinelloidea</taxon>
        <taxon>Coccinellidae</taxon>
        <taxon>Scymninae</taxon>
        <taxon>Scymnini</taxon>
        <taxon>Cryptolaemus</taxon>
    </lineage>
</organism>
<dbReference type="InterPro" id="IPR002498">
    <property type="entry name" value="PInositol-4-P-4/5-kinase_core"/>
</dbReference>
<dbReference type="SUPFAM" id="SSF56104">
    <property type="entry name" value="SAICAR synthase-like"/>
    <property type="match status" value="1"/>
</dbReference>
<feature type="region of interest" description="Disordered" evidence="2">
    <location>
        <begin position="1"/>
        <end position="29"/>
    </location>
</feature>
<feature type="domain" description="PIPK" evidence="3">
    <location>
        <begin position="1"/>
        <end position="144"/>
    </location>
</feature>
<evidence type="ECO:0000256" key="2">
    <source>
        <dbReference type="SAM" id="MobiDB-lite"/>
    </source>
</evidence>
<dbReference type="PANTHER" id="PTHR23086:SF101">
    <property type="entry name" value="LP03320P-RELATED"/>
    <property type="match status" value="1"/>
</dbReference>
<evidence type="ECO:0000256" key="1">
    <source>
        <dbReference type="PROSITE-ProRule" id="PRU00781"/>
    </source>
</evidence>
<gene>
    <name evidence="4" type="ORF">HHI36_002110</name>
</gene>
<evidence type="ECO:0000313" key="5">
    <source>
        <dbReference type="Proteomes" id="UP001516400"/>
    </source>
</evidence>
<keyword evidence="5" id="KW-1185">Reference proteome</keyword>
<keyword evidence="1" id="KW-0067">ATP-binding</keyword>
<dbReference type="EMBL" id="JABFTP020000185">
    <property type="protein sequence ID" value="KAL3287641.1"/>
    <property type="molecule type" value="Genomic_DNA"/>
</dbReference>
<dbReference type="PANTHER" id="PTHR23086">
    <property type="entry name" value="PHOSPHATIDYLINOSITOL-4-PHOSPHATE 5-KINASE"/>
    <property type="match status" value="1"/>
</dbReference>
<proteinExistence type="predicted"/>
<dbReference type="AlphaFoldDB" id="A0ABD2P9K8"/>
<dbReference type="InterPro" id="IPR023610">
    <property type="entry name" value="PInositol-4/5-P-5/4-kinase"/>
</dbReference>
<feature type="non-terminal residue" evidence="4">
    <location>
        <position position="1"/>
    </location>
</feature>
<name>A0ABD2P9K8_9CUCU</name>
<dbReference type="GO" id="GO:0005524">
    <property type="term" value="F:ATP binding"/>
    <property type="evidence" value="ECO:0007669"/>
    <property type="project" value="UniProtKB-UniRule"/>
</dbReference>
<feature type="region of interest" description="Disordered" evidence="2">
    <location>
        <begin position="59"/>
        <end position="83"/>
    </location>
</feature>
<dbReference type="Gene3D" id="3.30.810.10">
    <property type="entry name" value="2-Layer Sandwich"/>
    <property type="match status" value="1"/>
</dbReference>
<accession>A0ABD2P9K8</accession>
<protein>
    <recommendedName>
        <fullName evidence="3">PIPK domain-containing protein</fullName>
    </recommendedName>
</protein>
<keyword evidence="1" id="KW-0547">Nucleotide-binding</keyword>
<keyword evidence="1" id="KW-0418">Kinase</keyword>
<dbReference type="Pfam" id="PF01504">
    <property type="entry name" value="PIP5K"/>
    <property type="match status" value="1"/>
</dbReference>
<evidence type="ECO:0000259" key="3">
    <source>
        <dbReference type="PROSITE" id="PS51455"/>
    </source>
</evidence>